<reference evidence="3 4" key="1">
    <citation type="submission" date="2024-03" db="EMBL/GenBank/DDBJ databases">
        <title>Human intestinal bacterial collection.</title>
        <authorList>
            <person name="Pauvert C."/>
            <person name="Hitch T.C.A."/>
            <person name="Clavel T."/>
        </authorList>
    </citation>
    <scope>NUCLEOTIDE SEQUENCE [LARGE SCALE GENOMIC DNA]</scope>
    <source>
        <strain evidence="3 4">CLA-AA-H192</strain>
    </source>
</reference>
<proteinExistence type="predicted"/>
<keyword evidence="2" id="KW-0732">Signal</keyword>
<gene>
    <name evidence="3" type="ORF">WMO66_10500</name>
</gene>
<evidence type="ECO:0008006" key="5">
    <source>
        <dbReference type="Google" id="ProtNLM"/>
    </source>
</evidence>
<keyword evidence="4" id="KW-1185">Reference proteome</keyword>
<feature type="region of interest" description="Disordered" evidence="1">
    <location>
        <begin position="44"/>
        <end position="86"/>
    </location>
</feature>
<accession>A0ABV1G8D4</accession>
<evidence type="ECO:0000313" key="3">
    <source>
        <dbReference type="EMBL" id="MEQ2511669.1"/>
    </source>
</evidence>
<feature type="chain" id="PRO_5046121263" description="Secreted protein" evidence="2">
    <location>
        <begin position="26"/>
        <end position="86"/>
    </location>
</feature>
<feature type="signal peptide" evidence="2">
    <location>
        <begin position="1"/>
        <end position="25"/>
    </location>
</feature>
<organism evidence="3 4">
    <name type="scientific">Faecousia intestinalis</name>
    <dbReference type="NCBI Taxonomy" id="3133167"/>
    <lineage>
        <taxon>Bacteria</taxon>
        <taxon>Bacillati</taxon>
        <taxon>Bacillota</taxon>
        <taxon>Clostridia</taxon>
        <taxon>Eubacteriales</taxon>
        <taxon>Oscillospiraceae</taxon>
        <taxon>Faecousia</taxon>
    </lineage>
</organism>
<feature type="compositionally biased region" description="Polar residues" evidence="1">
    <location>
        <begin position="66"/>
        <end position="86"/>
    </location>
</feature>
<evidence type="ECO:0000256" key="1">
    <source>
        <dbReference type="SAM" id="MobiDB-lite"/>
    </source>
</evidence>
<dbReference type="EMBL" id="JBBMFF010000241">
    <property type="protein sequence ID" value="MEQ2511669.1"/>
    <property type="molecule type" value="Genomic_DNA"/>
</dbReference>
<protein>
    <recommendedName>
        <fullName evidence="5">Secreted protein</fullName>
    </recommendedName>
</protein>
<evidence type="ECO:0000313" key="4">
    <source>
        <dbReference type="Proteomes" id="UP001491552"/>
    </source>
</evidence>
<comment type="caution">
    <text evidence="3">The sequence shown here is derived from an EMBL/GenBank/DDBJ whole genome shotgun (WGS) entry which is preliminary data.</text>
</comment>
<name>A0ABV1G8D4_9FIRM</name>
<dbReference type="PROSITE" id="PS51257">
    <property type="entry name" value="PROKAR_LIPOPROTEIN"/>
    <property type="match status" value="1"/>
</dbReference>
<sequence>MKRTKALLFLTLALCAALLTGCRSNVPNTTDGRVDGTEPSALIPTAASEIMTEPSAATDDSRTESESGMTEASEGTTNAANARSRR</sequence>
<dbReference type="RefSeq" id="WP_349136429.1">
    <property type="nucleotide sequence ID" value="NZ_JBBMFF010000241.1"/>
</dbReference>
<dbReference type="Proteomes" id="UP001491552">
    <property type="component" value="Unassembled WGS sequence"/>
</dbReference>
<evidence type="ECO:0000256" key="2">
    <source>
        <dbReference type="SAM" id="SignalP"/>
    </source>
</evidence>